<dbReference type="Pfam" id="PF03732">
    <property type="entry name" value="Retrotrans_gag"/>
    <property type="match status" value="1"/>
</dbReference>
<feature type="domain" description="Retrotransposon gag" evidence="2">
    <location>
        <begin position="104"/>
        <end position="168"/>
    </location>
</feature>
<evidence type="ECO:0000313" key="3">
    <source>
        <dbReference type="EMBL" id="PNX91181.1"/>
    </source>
</evidence>
<comment type="caution">
    <text evidence="3">The sequence shown here is derived from an EMBL/GenBank/DDBJ whole genome shotgun (WGS) entry which is preliminary data.</text>
</comment>
<feature type="region of interest" description="Disordered" evidence="1">
    <location>
        <begin position="198"/>
        <end position="220"/>
    </location>
</feature>
<evidence type="ECO:0000313" key="4">
    <source>
        <dbReference type="Proteomes" id="UP000236291"/>
    </source>
</evidence>
<dbReference type="EMBL" id="ASHM01065302">
    <property type="protein sequence ID" value="PNX91181.1"/>
    <property type="molecule type" value="Genomic_DNA"/>
</dbReference>
<organism evidence="3 4">
    <name type="scientific">Trifolium pratense</name>
    <name type="common">Red clover</name>
    <dbReference type="NCBI Taxonomy" id="57577"/>
    <lineage>
        <taxon>Eukaryota</taxon>
        <taxon>Viridiplantae</taxon>
        <taxon>Streptophyta</taxon>
        <taxon>Embryophyta</taxon>
        <taxon>Tracheophyta</taxon>
        <taxon>Spermatophyta</taxon>
        <taxon>Magnoliopsida</taxon>
        <taxon>eudicotyledons</taxon>
        <taxon>Gunneridae</taxon>
        <taxon>Pentapetalae</taxon>
        <taxon>rosids</taxon>
        <taxon>fabids</taxon>
        <taxon>Fabales</taxon>
        <taxon>Fabaceae</taxon>
        <taxon>Papilionoideae</taxon>
        <taxon>50 kb inversion clade</taxon>
        <taxon>NPAAA clade</taxon>
        <taxon>Hologalegina</taxon>
        <taxon>IRL clade</taxon>
        <taxon>Trifolieae</taxon>
        <taxon>Trifolium</taxon>
    </lineage>
</organism>
<accession>A0A2K3MK32</accession>
<dbReference type="Proteomes" id="UP000236291">
    <property type="component" value="Unassembled WGS sequence"/>
</dbReference>
<proteinExistence type="predicted"/>
<feature type="compositionally biased region" description="Low complexity" evidence="1">
    <location>
        <begin position="1"/>
        <end position="26"/>
    </location>
</feature>
<reference evidence="3 4" key="1">
    <citation type="journal article" date="2014" name="Am. J. Bot.">
        <title>Genome assembly and annotation for red clover (Trifolium pratense; Fabaceae).</title>
        <authorList>
            <person name="Istvanek J."/>
            <person name="Jaros M."/>
            <person name="Krenek A."/>
            <person name="Repkova J."/>
        </authorList>
    </citation>
    <scope>NUCLEOTIDE SEQUENCE [LARGE SCALE GENOMIC DNA]</scope>
    <source>
        <strain evidence="4">cv. Tatra</strain>
        <tissue evidence="3">Young leaves</tissue>
    </source>
</reference>
<feature type="region of interest" description="Disordered" evidence="1">
    <location>
        <begin position="1"/>
        <end position="36"/>
    </location>
</feature>
<evidence type="ECO:0000256" key="1">
    <source>
        <dbReference type="SAM" id="MobiDB-lite"/>
    </source>
</evidence>
<name>A0A2K3MK32_TRIPR</name>
<dbReference type="AlphaFoldDB" id="A0A2K3MK32"/>
<feature type="compositionally biased region" description="Basic and acidic residues" evidence="1">
    <location>
        <begin position="27"/>
        <end position="36"/>
    </location>
</feature>
<protein>
    <recommendedName>
        <fullName evidence="2">Retrotransposon gag domain-containing protein</fullName>
    </recommendedName>
</protein>
<reference evidence="3 4" key="2">
    <citation type="journal article" date="2017" name="Front. Plant Sci.">
        <title>Gene Classification and Mining of Molecular Markers Useful in Red Clover (Trifolium pratense) Breeding.</title>
        <authorList>
            <person name="Istvanek J."/>
            <person name="Dluhosova J."/>
            <person name="Dluhos P."/>
            <person name="Patkova L."/>
            <person name="Nedelnik J."/>
            <person name="Repkova J."/>
        </authorList>
    </citation>
    <scope>NUCLEOTIDE SEQUENCE [LARGE SCALE GENOMIC DNA]</scope>
    <source>
        <strain evidence="4">cv. Tatra</strain>
        <tissue evidence="3">Young leaves</tissue>
    </source>
</reference>
<dbReference type="InterPro" id="IPR005162">
    <property type="entry name" value="Retrotrans_gag_dom"/>
</dbReference>
<sequence>MATAMTQQSAATSQQAATAAQQAAARAQREAIRDQREEAAAAARELIDFNQYNPSSSMESMIQIRQIFGWRILRQSLRCSIALTRRWSTQPFCSEQRRNHGGERKFLDKYFPSSARSEKEAQFLKLYQGNMTISEYADKFDSLGKHFRYFRDHVDEDYKCERFENGLRYEIKESVEPLEIRQFQALVEKCKKVERMKRRRVNRGAGRSNEGTLPGPFSTT</sequence>
<evidence type="ECO:0000259" key="2">
    <source>
        <dbReference type="Pfam" id="PF03732"/>
    </source>
</evidence>
<gene>
    <name evidence="3" type="ORF">L195_g047311</name>
</gene>